<accession>A0A1E4TMH3</accession>
<dbReference type="GO" id="GO:0010181">
    <property type="term" value="F:FMN binding"/>
    <property type="evidence" value="ECO:0007669"/>
    <property type="project" value="InterPro"/>
</dbReference>
<dbReference type="FunFam" id="3.30.413.10:FF:000004">
    <property type="entry name" value="Sulfite reductase [NADPH] hemoprotein beta-component"/>
    <property type="match status" value="1"/>
</dbReference>
<evidence type="ECO:0000256" key="1">
    <source>
        <dbReference type="ARBA" id="ARBA00001929"/>
    </source>
</evidence>
<dbReference type="Pfam" id="PF01077">
    <property type="entry name" value="NIR_SIR"/>
    <property type="match status" value="1"/>
</dbReference>
<evidence type="ECO:0000256" key="12">
    <source>
        <dbReference type="ARBA" id="ARBA00023014"/>
    </source>
</evidence>
<dbReference type="NCBIfam" id="NF010029">
    <property type="entry name" value="PRK13504.1"/>
    <property type="match status" value="1"/>
</dbReference>
<dbReference type="PRINTS" id="PR00369">
    <property type="entry name" value="FLAVODOXIN"/>
</dbReference>
<dbReference type="FunFam" id="3.40.50.360:FF:000016">
    <property type="entry name" value="Sulfite reductase subunit beta"/>
    <property type="match status" value="1"/>
</dbReference>
<feature type="region of interest" description="Disordered" evidence="14">
    <location>
        <begin position="196"/>
        <end position="219"/>
    </location>
</feature>
<dbReference type="PRINTS" id="PR00397">
    <property type="entry name" value="SIROHAEM"/>
</dbReference>
<dbReference type="InterPro" id="IPR009014">
    <property type="entry name" value="Transketo_C/PFOR_II"/>
</dbReference>
<dbReference type="GO" id="GO:0050311">
    <property type="term" value="F:sulfite reductase (ferredoxin) activity"/>
    <property type="evidence" value="ECO:0007669"/>
    <property type="project" value="TreeGrafter"/>
</dbReference>
<dbReference type="SUPFAM" id="SSF55124">
    <property type="entry name" value="Nitrite/Sulfite reductase N-terminal domain-like"/>
    <property type="match status" value="2"/>
</dbReference>
<keyword evidence="10" id="KW-0560">Oxidoreductase</keyword>
<keyword evidence="9" id="KW-0521">NADP</keyword>
<dbReference type="SUPFAM" id="SSF56014">
    <property type="entry name" value="Nitrite and sulphite reductase 4Fe-4S domain-like"/>
    <property type="match status" value="2"/>
</dbReference>
<dbReference type="GO" id="GO:0004783">
    <property type="term" value="F:sulfite reductase (NADPH) activity"/>
    <property type="evidence" value="ECO:0007669"/>
    <property type="project" value="UniProtKB-EC"/>
</dbReference>
<evidence type="ECO:0000256" key="8">
    <source>
        <dbReference type="ARBA" id="ARBA00022723"/>
    </source>
</evidence>
<dbReference type="FunFam" id="3.30.413.10:FF:000003">
    <property type="entry name" value="Sulfite reductase [NADPH] hemoprotein beta-component"/>
    <property type="match status" value="1"/>
</dbReference>
<evidence type="ECO:0000256" key="6">
    <source>
        <dbReference type="ARBA" id="ARBA00022485"/>
    </source>
</evidence>
<dbReference type="SUPFAM" id="SSF52922">
    <property type="entry name" value="TK C-terminal domain-like"/>
    <property type="match status" value="1"/>
</dbReference>
<dbReference type="SUPFAM" id="SSF52218">
    <property type="entry name" value="Flavoproteins"/>
    <property type="match status" value="1"/>
</dbReference>
<evidence type="ECO:0000313" key="17">
    <source>
        <dbReference type="Proteomes" id="UP000095023"/>
    </source>
</evidence>
<evidence type="ECO:0000256" key="3">
    <source>
        <dbReference type="ARBA" id="ARBA00004774"/>
    </source>
</evidence>
<dbReference type="SUPFAM" id="SSF52518">
    <property type="entry name" value="Thiamin diphosphate-binding fold (THDP-binding)"/>
    <property type="match status" value="1"/>
</dbReference>
<dbReference type="InterPro" id="IPR001094">
    <property type="entry name" value="Flavdoxin-like"/>
</dbReference>
<comment type="pathway">
    <text evidence="3">Sulfur metabolism; hydrogen sulfide biosynthesis; hydrogen sulfide from sulfite (NADPH route): step 1/1.</text>
</comment>
<proteinExistence type="inferred from homology"/>
<dbReference type="GO" id="GO:0051539">
    <property type="term" value="F:4 iron, 4 sulfur cluster binding"/>
    <property type="evidence" value="ECO:0007669"/>
    <property type="project" value="UniProtKB-KW"/>
</dbReference>
<keyword evidence="8" id="KW-0479">Metal-binding</keyword>
<evidence type="ECO:0000256" key="4">
    <source>
        <dbReference type="ARBA" id="ARBA00010429"/>
    </source>
</evidence>
<dbReference type="InterPro" id="IPR029061">
    <property type="entry name" value="THDP-binding"/>
</dbReference>
<dbReference type="EMBL" id="KV453841">
    <property type="protein sequence ID" value="ODV92960.1"/>
    <property type="molecule type" value="Genomic_DNA"/>
</dbReference>
<dbReference type="InterPro" id="IPR045854">
    <property type="entry name" value="NO2/SO3_Rdtase_4Fe4S_sf"/>
</dbReference>
<evidence type="ECO:0000256" key="5">
    <source>
        <dbReference type="ARBA" id="ARBA00012604"/>
    </source>
</evidence>
<dbReference type="InterPro" id="IPR029039">
    <property type="entry name" value="Flavoprotein-like_sf"/>
</dbReference>
<keyword evidence="7" id="KW-0349">Heme</keyword>
<evidence type="ECO:0000256" key="13">
    <source>
        <dbReference type="ARBA" id="ARBA00052219"/>
    </source>
</evidence>
<dbReference type="Gene3D" id="3.30.413.10">
    <property type="entry name" value="Sulfite Reductase Hemoprotein, domain 1"/>
    <property type="match status" value="2"/>
</dbReference>
<gene>
    <name evidence="16" type="ORF">CANCADRAFT_56491</name>
</gene>
<comment type="similarity">
    <text evidence="4">Belongs to the nitrite and sulfite reductase 4Fe-4S domain family.</text>
</comment>
<dbReference type="Gene3D" id="3.40.50.970">
    <property type="match status" value="2"/>
</dbReference>
<keyword evidence="6" id="KW-0004">4Fe-4S</keyword>
<comment type="catalytic activity">
    <reaction evidence="13">
        <text>hydrogen sulfide + 3 NADP(+) + 3 H2O = sulfite + 3 NADPH + 4 H(+)</text>
        <dbReference type="Rhea" id="RHEA:13801"/>
        <dbReference type="ChEBI" id="CHEBI:15377"/>
        <dbReference type="ChEBI" id="CHEBI:15378"/>
        <dbReference type="ChEBI" id="CHEBI:17359"/>
        <dbReference type="ChEBI" id="CHEBI:29919"/>
        <dbReference type="ChEBI" id="CHEBI:57783"/>
        <dbReference type="ChEBI" id="CHEBI:58349"/>
        <dbReference type="EC" id="1.8.1.2"/>
    </reaction>
</comment>
<protein>
    <recommendedName>
        <fullName evidence="5">assimilatory sulfite reductase (NADPH)</fullName>
        <ecNumber evidence="5">1.8.1.2</ecNumber>
    </recommendedName>
</protein>
<evidence type="ECO:0000256" key="11">
    <source>
        <dbReference type="ARBA" id="ARBA00023004"/>
    </source>
</evidence>
<dbReference type="Gene3D" id="3.40.50.360">
    <property type="match status" value="1"/>
</dbReference>
<dbReference type="InterPro" id="IPR045169">
    <property type="entry name" value="NO2/SO3_Rdtase_4Fe4S_prot"/>
</dbReference>
<dbReference type="Gene3D" id="3.40.50.920">
    <property type="match status" value="1"/>
</dbReference>
<feature type="domain" description="Flavodoxin-like" evidence="15">
    <location>
        <begin position="715"/>
        <end position="864"/>
    </location>
</feature>
<dbReference type="GO" id="GO:0000097">
    <property type="term" value="P:sulfur amino acid biosynthetic process"/>
    <property type="evidence" value="ECO:0007669"/>
    <property type="project" value="EnsemblFungi"/>
</dbReference>
<evidence type="ECO:0000256" key="7">
    <source>
        <dbReference type="ARBA" id="ARBA00022617"/>
    </source>
</evidence>
<keyword evidence="17" id="KW-1185">Reference proteome</keyword>
<evidence type="ECO:0000256" key="2">
    <source>
        <dbReference type="ARBA" id="ARBA00001966"/>
    </source>
</evidence>
<dbReference type="PROSITE" id="PS00365">
    <property type="entry name" value="NIR_SIR"/>
    <property type="match status" value="1"/>
</dbReference>
<feature type="compositionally biased region" description="Low complexity" evidence="14">
    <location>
        <begin position="205"/>
        <end position="217"/>
    </location>
</feature>
<dbReference type="PANTHER" id="PTHR11493:SF47">
    <property type="entry name" value="SULFITE REDUCTASE [NADPH] SUBUNIT BETA"/>
    <property type="match status" value="1"/>
</dbReference>
<sequence>MPSQIGSVNSALSAAARVAYQASASLVVVNSADLAAAVEQVDDLRRSDVGSLLKDLRKPQNLLKVFPSAEPFATLQLASIIVPGSLLLEGLAYLPRLLALPVVIHVWFDKKSDIHDLYLLKDLGFPILYSYDAQDAQDLATVAHSYSLSTNKAIVHAISEYGSAPVSFEDHRLLLELISSVELQTFAKPVELYASVESNEEPTESSETTSDPETSVDVSTAEKQETFLKQLFTLVKSITGRAYEVYDLSGDKSSEWAILAPGYYSNVFSEALSGSSFLLIRPRILSPVRSESLAQAIPSTVKRIAVLEQASELRRRWGPVLISILSAFNSDKFPSFELVDYLLLGVQPNTVDQALKKIFANLTSEHPVQGTTIGELNAAEEPQNQYAQPNLEQVYTKVLQQAAGSHLNIVNSHSDTAYGASRPEFGLGKYLKHSQTRQSVITDLQNLLSKVGALSAIGKDVSSWLTSDKDASISLDEHAKITDQLIDSLSAGAAGADSILAKKEYLYRKAFWIISSDIWAYDFGTSGVHHALSSGADINILVVESAPYSKRHEVNVPKKDIALYALNYGNAYTASVAVYSSYTQTLQAIHEAQQYRGPSIVVAYLPYTEPTDSAISVVRETKCAVDSGYWPLFRWDPIADDQNKDDAFKLDSGKLRRELQEFLDRSNRLTELSKRLPDINPVVSHSYGGEIRTRQQREAKDSVLKLLEGLIGPPVTILFASDGGTAESVAKRLGRRSKARGLTPIVLAMDEYPIEDLPQEQNVIFITSTAGQGEIPQNGRAFWESFKGSTDLDLSLVNFAVFGMGDSHYWPRKEDEIYYNKPSKDINAKLVLYGGKELVPLGLGDDQDPDGYETAYREWEQALWPKLGASTDAVIDEPPPLTNEDIKLASNYLRGTILEGLADETTGAISASDQQLTKFHGTYLQDDRDLREERKAQGLEPAYAFMIRVRLPGCVATPEQWLQMHKLADETGNHTMKITTRGTFQLHGVLKRNMKRTMKGINAVLLDTIAACGDVNRNVTLSALPTHSKLQSELLAMCKDLSQHLLPRTKAYHEIWLTDENDTKIKASGNVDVDLNEDEEPFYGKTYLPRKFKISVCVPPYNDTDVYAHDIGLIAIVEDGKLVGYNVLAGGGMGTTHSNTKTYPRTGSMMGYIVKEDVKIACEKICEIQRDNGDRKNRKHARLKYTIDDLGVDKFKSMVEESWGKKFLEPKPFKLESNIDHFGWVKDELGFNHFTMFIENGRVEDTPDFQMKAGLKVLAEALCNGRGEFRLTANQHLVISNISDEDLPGVKKILADYKLDNIKHTGLRLGSAACVGFPTCGLAMAESERYLPEFLSKLENSLEEYGLRHDSVTLRMTGCPNGCARPFLSEVALVGKAPGTYNLLLGGGYYGERLNKIFRYSVNEEQILDILKPLFKRWALERNDGEHFGDFLIRSGVIAPTVSGKQFYENIPIEA</sequence>
<dbReference type="InterPro" id="IPR005117">
    <property type="entry name" value="NiRdtase/SiRdtase_haem-b_fer"/>
</dbReference>
<dbReference type="Pfam" id="PF03460">
    <property type="entry name" value="NIR_SIR_ferr"/>
    <property type="match status" value="2"/>
</dbReference>
<comment type="cofactor">
    <cofactor evidence="2">
        <name>[4Fe-4S] cluster</name>
        <dbReference type="ChEBI" id="CHEBI:49883"/>
    </cofactor>
</comment>
<dbReference type="GO" id="GO:0009337">
    <property type="term" value="C:sulfite reductase complex (NADPH)"/>
    <property type="evidence" value="ECO:0007669"/>
    <property type="project" value="EnsemblFungi"/>
</dbReference>
<dbReference type="Pfam" id="PF00258">
    <property type="entry name" value="Flavodoxin_1"/>
    <property type="match status" value="1"/>
</dbReference>
<evidence type="ECO:0000256" key="14">
    <source>
        <dbReference type="SAM" id="MobiDB-lite"/>
    </source>
</evidence>
<dbReference type="InterPro" id="IPR008254">
    <property type="entry name" value="Flavodoxin/NO_synth"/>
</dbReference>
<evidence type="ECO:0000256" key="10">
    <source>
        <dbReference type="ARBA" id="ARBA00023002"/>
    </source>
</evidence>
<keyword evidence="11" id="KW-0408">Iron</keyword>
<comment type="cofactor">
    <cofactor evidence="1">
        <name>siroheme</name>
        <dbReference type="ChEBI" id="CHEBI:60052"/>
    </cofactor>
</comment>
<evidence type="ECO:0000313" key="16">
    <source>
        <dbReference type="EMBL" id="ODV92960.1"/>
    </source>
</evidence>
<dbReference type="PANTHER" id="PTHR11493">
    <property type="entry name" value="SULFITE REDUCTASE [NADPH] SUBUNIT BETA-RELATED"/>
    <property type="match status" value="1"/>
</dbReference>
<dbReference type="OrthoDB" id="1688044at2759"/>
<dbReference type="Proteomes" id="UP000095023">
    <property type="component" value="Unassembled WGS sequence"/>
</dbReference>
<dbReference type="InterPro" id="IPR006067">
    <property type="entry name" value="NO2/SO3_Rdtase_4Fe4S_dom"/>
</dbReference>
<dbReference type="GO" id="GO:0020037">
    <property type="term" value="F:heme binding"/>
    <property type="evidence" value="ECO:0007669"/>
    <property type="project" value="InterPro"/>
</dbReference>
<dbReference type="GO" id="GO:0046872">
    <property type="term" value="F:metal ion binding"/>
    <property type="evidence" value="ECO:0007669"/>
    <property type="project" value="UniProtKB-KW"/>
</dbReference>
<dbReference type="PROSITE" id="PS50902">
    <property type="entry name" value="FLAVODOXIN_LIKE"/>
    <property type="match status" value="1"/>
</dbReference>
<name>A0A1E4TMH3_9ASCO</name>
<dbReference type="GO" id="GO:0000103">
    <property type="term" value="P:sulfate assimilation"/>
    <property type="evidence" value="ECO:0007669"/>
    <property type="project" value="EnsemblFungi"/>
</dbReference>
<dbReference type="EC" id="1.8.1.2" evidence="5"/>
<dbReference type="InterPro" id="IPR006066">
    <property type="entry name" value="NO2/SO3_Rdtase_FeS/sirohaem_BS"/>
</dbReference>
<organism evidence="16 17">
    <name type="scientific">Tortispora caseinolytica NRRL Y-17796</name>
    <dbReference type="NCBI Taxonomy" id="767744"/>
    <lineage>
        <taxon>Eukaryota</taxon>
        <taxon>Fungi</taxon>
        <taxon>Dikarya</taxon>
        <taxon>Ascomycota</taxon>
        <taxon>Saccharomycotina</taxon>
        <taxon>Trigonopsidomycetes</taxon>
        <taxon>Trigonopsidales</taxon>
        <taxon>Trigonopsidaceae</taxon>
        <taxon>Tortispora</taxon>
    </lineage>
</organism>
<evidence type="ECO:0000259" key="15">
    <source>
        <dbReference type="PROSITE" id="PS50902"/>
    </source>
</evidence>
<evidence type="ECO:0000256" key="9">
    <source>
        <dbReference type="ARBA" id="ARBA00022857"/>
    </source>
</evidence>
<reference evidence="17" key="1">
    <citation type="submission" date="2016-02" db="EMBL/GenBank/DDBJ databases">
        <title>Comparative genomics of biotechnologically important yeasts.</title>
        <authorList>
            <consortium name="DOE Joint Genome Institute"/>
            <person name="Riley R."/>
            <person name="Haridas S."/>
            <person name="Wolfe K.H."/>
            <person name="Lopes M.R."/>
            <person name="Hittinger C.T."/>
            <person name="Goker M."/>
            <person name="Salamov A."/>
            <person name="Wisecaver J."/>
            <person name="Long T.M."/>
            <person name="Aerts A.L."/>
            <person name="Barry K."/>
            <person name="Choi C."/>
            <person name="Clum A."/>
            <person name="Coughlan A.Y."/>
            <person name="Deshpande S."/>
            <person name="Douglass A.P."/>
            <person name="Hanson S.J."/>
            <person name="Klenk H.-P."/>
            <person name="Labutti K."/>
            <person name="Lapidus A."/>
            <person name="Lindquist E."/>
            <person name="Lipzen A."/>
            <person name="Meier-Kolthoff J.P."/>
            <person name="Ohm R.A."/>
            <person name="Otillar R.P."/>
            <person name="Pangilinan J."/>
            <person name="Peng Y."/>
            <person name="Rokas A."/>
            <person name="Rosa C.A."/>
            <person name="Scheuner C."/>
            <person name="Sibirny A.A."/>
            <person name="Slot J.C."/>
            <person name="Stielow J.B."/>
            <person name="Sun H."/>
            <person name="Kurtzman C.P."/>
            <person name="Blackwell M."/>
            <person name="Jeffries T.W."/>
            <person name="Grigoriev I.V."/>
        </authorList>
    </citation>
    <scope>NUCLEOTIDE SEQUENCE [LARGE SCALE GENOMIC DNA]</scope>
    <source>
        <strain evidence="17">NRRL Y-17796</strain>
    </source>
</reference>
<dbReference type="InterPro" id="IPR036136">
    <property type="entry name" value="Nit/Sulf_reduc_fer-like_dom_sf"/>
</dbReference>
<keyword evidence="12" id="KW-0411">Iron-sulfur</keyword>